<keyword evidence="5" id="KW-0812">Transmembrane</keyword>
<proteinExistence type="predicted"/>
<evidence type="ECO:0000259" key="6">
    <source>
        <dbReference type="PROSITE" id="PS50865"/>
    </source>
</evidence>
<feature type="domain" description="MYND-type" evidence="6">
    <location>
        <begin position="380"/>
        <end position="420"/>
    </location>
</feature>
<dbReference type="Pfam" id="PF01753">
    <property type="entry name" value="zf-MYND"/>
    <property type="match status" value="1"/>
</dbReference>
<dbReference type="Proteomes" id="UP001215280">
    <property type="component" value="Unassembled WGS sequence"/>
</dbReference>
<evidence type="ECO:0000256" key="5">
    <source>
        <dbReference type="SAM" id="Phobius"/>
    </source>
</evidence>
<keyword evidence="1" id="KW-0479">Metal-binding</keyword>
<feature type="transmembrane region" description="Helical" evidence="5">
    <location>
        <begin position="138"/>
        <end position="156"/>
    </location>
</feature>
<keyword evidence="5" id="KW-1133">Transmembrane helix</keyword>
<keyword evidence="2 4" id="KW-0863">Zinc-finger</keyword>
<keyword evidence="5" id="KW-0472">Membrane</keyword>
<accession>A0AAD7HY27</accession>
<evidence type="ECO:0000256" key="1">
    <source>
        <dbReference type="ARBA" id="ARBA00022723"/>
    </source>
</evidence>
<evidence type="ECO:0000256" key="3">
    <source>
        <dbReference type="ARBA" id="ARBA00022833"/>
    </source>
</evidence>
<organism evidence="7 8">
    <name type="scientific">Mycena maculata</name>
    <dbReference type="NCBI Taxonomy" id="230809"/>
    <lineage>
        <taxon>Eukaryota</taxon>
        <taxon>Fungi</taxon>
        <taxon>Dikarya</taxon>
        <taxon>Basidiomycota</taxon>
        <taxon>Agaricomycotina</taxon>
        <taxon>Agaricomycetes</taxon>
        <taxon>Agaricomycetidae</taxon>
        <taxon>Agaricales</taxon>
        <taxon>Marasmiineae</taxon>
        <taxon>Mycenaceae</taxon>
        <taxon>Mycena</taxon>
    </lineage>
</organism>
<sequence>MPTASFKRYCQRMFESAAKILDPFLSSPDNSPICAATIFSTHTQLIMFMSEPNAGPQQPNVRPDLLDAHIQCIHHILRTNHHAFLNALMHLVAIPRSDAQLQRMQSRLDTCRCDLSDPSLRQMHGEIGFTRTARYKEAVWAIFAVLLAVVHMVGHVPGAQLAVSRKWPTNTGDLLPAGAEDAVVSFTALYRLSKAATILHLVRVLLPHCPSLVRPLATSSPFWQASVDGLQSVVDQLHTNAGVSEIDLNEVATNTPLDSFRAFLLLFQDLTTMLVSISQQNVVPAGLMPQARRIHDLFMTASLILASSPGHDLEVHSTASLAASMARSCRNMLPMDQRPQIVDGPQPPRYAQMPEGEGPQAFFGLFGFLSLLTSSTHCCSIGCPQTSETSLLRKCTVCQVMRYCSTICQRDAWPTHKTVCKDLRKLNAIAALLYSSSTDPNKPQSFEIAARKQGFTDDRMKEIVAGVLPFFRT</sequence>
<comment type="caution">
    <text evidence="7">The sequence shown here is derived from an EMBL/GenBank/DDBJ whole genome shotgun (WGS) entry which is preliminary data.</text>
</comment>
<keyword evidence="8" id="KW-1185">Reference proteome</keyword>
<protein>
    <recommendedName>
        <fullName evidence="6">MYND-type domain-containing protein</fullName>
    </recommendedName>
</protein>
<dbReference type="AlphaFoldDB" id="A0AAD7HY27"/>
<dbReference type="SUPFAM" id="SSF144232">
    <property type="entry name" value="HIT/MYND zinc finger-like"/>
    <property type="match status" value="1"/>
</dbReference>
<evidence type="ECO:0000256" key="2">
    <source>
        <dbReference type="ARBA" id="ARBA00022771"/>
    </source>
</evidence>
<dbReference type="Gene3D" id="6.10.140.2220">
    <property type="match status" value="1"/>
</dbReference>
<evidence type="ECO:0000256" key="4">
    <source>
        <dbReference type="PROSITE-ProRule" id="PRU00134"/>
    </source>
</evidence>
<name>A0AAD7HY27_9AGAR</name>
<dbReference type="PROSITE" id="PS50865">
    <property type="entry name" value="ZF_MYND_2"/>
    <property type="match status" value="1"/>
</dbReference>
<keyword evidence="3" id="KW-0862">Zinc</keyword>
<dbReference type="EMBL" id="JARJLG010000187">
    <property type="protein sequence ID" value="KAJ7730861.1"/>
    <property type="molecule type" value="Genomic_DNA"/>
</dbReference>
<gene>
    <name evidence="7" type="ORF">DFH07DRAFT_848175</name>
</gene>
<dbReference type="InterPro" id="IPR002893">
    <property type="entry name" value="Znf_MYND"/>
</dbReference>
<reference evidence="7" key="1">
    <citation type="submission" date="2023-03" db="EMBL/GenBank/DDBJ databases">
        <title>Massive genome expansion in bonnet fungi (Mycena s.s.) driven by repeated elements and novel gene families across ecological guilds.</title>
        <authorList>
            <consortium name="Lawrence Berkeley National Laboratory"/>
            <person name="Harder C.B."/>
            <person name="Miyauchi S."/>
            <person name="Viragh M."/>
            <person name="Kuo A."/>
            <person name="Thoen E."/>
            <person name="Andreopoulos B."/>
            <person name="Lu D."/>
            <person name="Skrede I."/>
            <person name="Drula E."/>
            <person name="Henrissat B."/>
            <person name="Morin E."/>
            <person name="Kohler A."/>
            <person name="Barry K."/>
            <person name="LaButti K."/>
            <person name="Morin E."/>
            <person name="Salamov A."/>
            <person name="Lipzen A."/>
            <person name="Mereny Z."/>
            <person name="Hegedus B."/>
            <person name="Baldrian P."/>
            <person name="Stursova M."/>
            <person name="Weitz H."/>
            <person name="Taylor A."/>
            <person name="Grigoriev I.V."/>
            <person name="Nagy L.G."/>
            <person name="Martin F."/>
            <person name="Kauserud H."/>
        </authorList>
    </citation>
    <scope>NUCLEOTIDE SEQUENCE</scope>
    <source>
        <strain evidence="7">CBHHK188m</strain>
    </source>
</reference>
<evidence type="ECO:0000313" key="8">
    <source>
        <dbReference type="Proteomes" id="UP001215280"/>
    </source>
</evidence>
<evidence type="ECO:0000313" key="7">
    <source>
        <dbReference type="EMBL" id="KAJ7730861.1"/>
    </source>
</evidence>
<dbReference type="GO" id="GO:0008270">
    <property type="term" value="F:zinc ion binding"/>
    <property type="evidence" value="ECO:0007669"/>
    <property type="project" value="UniProtKB-KW"/>
</dbReference>